<protein>
    <submittedName>
        <fullName evidence="1">Uncharacterized protein</fullName>
    </submittedName>
</protein>
<accession>A0A2Z3YPX8</accession>
<gene>
    <name evidence="1" type="ORF">Csp1_13870</name>
</gene>
<keyword evidence="2" id="KW-1185">Reference proteome</keyword>
<dbReference type="RefSeq" id="WP_318554114.1">
    <property type="nucleotide sequence ID" value="NZ_JALCDE010000020.1"/>
</dbReference>
<evidence type="ECO:0000313" key="2">
    <source>
        <dbReference type="Proteomes" id="UP000247696"/>
    </source>
</evidence>
<name>A0A2Z3YPX8_9CORY</name>
<proteinExistence type="predicted"/>
<dbReference type="Proteomes" id="UP000247696">
    <property type="component" value="Chromosome"/>
</dbReference>
<dbReference type="EMBL" id="CP024988">
    <property type="protein sequence ID" value="AWT26179.1"/>
    <property type="molecule type" value="Genomic_DNA"/>
</dbReference>
<dbReference type="AlphaFoldDB" id="A0A2Z3YPX8"/>
<evidence type="ECO:0000313" key="1">
    <source>
        <dbReference type="EMBL" id="AWT26179.1"/>
    </source>
</evidence>
<dbReference type="KEGG" id="cpre:Csp1_13870"/>
<dbReference type="STRING" id="1737425.GCA_900049755_02012"/>
<sequence>MVRAVYEFRPGALDHIAGSLGITDDRDLAASLRVTPEELHALRNGAPVGLPMAVHVASLMGTPRELHIWTRLVSRDTD</sequence>
<reference evidence="2" key="1">
    <citation type="submission" date="2017-11" db="EMBL/GenBank/DDBJ databases">
        <title>Otitis media/interna in a cat caused by the recently described species Corynebacterium provencense.</title>
        <authorList>
            <person name="Kittl S."/>
            <person name="Brodard I."/>
            <person name="Rychener L."/>
            <person name="Jores J."/>
            <person name="Roosje P."/>
            <person name="Gobeli Brawand S."/>
        </authorList>
    </citation>
    <scope>NUCLEOTIDE SEQUENCE [LARGE SCALE GENOMIC DNA]</scope>
    <source>
        <strain evidence="2">17KM38</strain>
    </source>
</reference>
<organism evidence="1 2">
    <name type="scientific">Corynebacterium provencense</name>
    <dbReference type="NCBI Taxonomy" id="1737425"/>
    <lineage>
        <taxon>Bacteria</taxon>
        <taxon>Bacillati</taxon>
        <taxon>Actinomycetota</taxon>
        <taxon>Actinomycetes</taxon>
        <taxon>Mycobacteriales</taxon>
        <taxon>Corynebacteriaceae</taxon>
        <taxon>Corynebacterium</taxon>
    </lineage>
</organism>